<evidence type="ECO:0000259" key="1">
    <source>
        <dbReference type="SMART" id="SM01361"/>
    </source>
</evidence>
<gene>
    <name evidence="2" type="ORF">VZT92_020316</name>
</gene>
<organism evidence="2 3">
    <name type="scientific">Zoarces viviparus</name>
    <name type="common">Viviparous eelpout</name>
    <name type="synonym">Blennius viviparus</name>
    <dbReference type="NCBI Taxonomy" id="48416"/>
    <lineage>
        <taxon>Eukaryota</taxon>
        <taxon>Metazoa</taxon>
        <taxon>Chordata</taxon>
        <taxon>Craniata</taxon>
        <taxon>Vertebrata</taxon>
        <taxon>Euteleostomi</taxon>
        <taxon>Actinopterygii</taxon>
        <taxon>Neopterygii</taxon>
        <taxon>Teleostei</taxon>
        <taxon>Neoteleostei</taxon>
        <taxon>Acanthomorphata</taxon>
        <taxon>Eupercaria</taxon>
        <taxon>Perciformes</taxon>
        <taxon>Cottioidei</taxon>
        <taxon>Zoarcales</taxon>
        <taxon>Zoarcidae</taxon>
        <taxon>Zoarcinae</taxon>
        <taxon>Zoarces</taxon>
    </lineage>
</organism>
<dbReference type="Pfam" id="PF07677">
    <property type="entry name" value="A2M_recep"/>
    <property type="match status" value="1"/>
</dbReference>
<sequence length="81" mass="9460">MHMQQSVQLKGALLVDRVEHNGDHVLVYITQLLREVPITYRLELIQELPVQNLKPAVVKIYDYYQPSDQDDTEYIYPCVTA</sequence>
<dbReference type="Proteomes" id="UP001488805">
    <property type="component" value="Unassembled WGS sequence"/>
</dbReference>
<dbReference type="InterPro" id="IPR009048">
    <property type="entry name" value="A-macroglobulin_rcpt-bd"/>
</dbReference>
<dbReference type="Gene3D" id="2.60.40.690">
    <property type="entry name" value="Alpha-macroglobulin, receptor-binding domain"/>
    <property type="match status" value="1"/>
</dbReference>
<dbReference type="EMBL" id="JBCEZU010000329">
    <property type="protein sequence ID" value="KAK9520430.1"/>
    <property type="molecule type" value="Genomic_DNA"/>
</dbReference>
<dbReference type="AlphaFoldDB" id="A0AAW1EDA3"/>
<dbReference type="SUPFAM" id="SSF49410">
    <property type="entry name" value="Alpha-macroglobulin receptor domain"/>
    <property type="match status" value="1"/>
</dbReference>
<accession>A0AAW1EDA3</accession>
<proteinExistence type="predicted"/>
<reference evidence="2 3" key="1">
    <citation type="journal article" date="2024" name="Genome Biol. Evol.">
        <title>Chromosome-level genome assembly of the viviparous eelpout Zoarces viviparus.</title>
        <authorList>
            <person name="Fuhrmann N."/>
            <person name="Brasseur M.V."/>
            <person name="Bakowski C.E."/>
            <person name="Podsiadlowski L."/>
            <person name="Prost S."/>
            <person name="Krehenwinkel H."/>
            <person name="Mayer C."/>
        </authorList>
    </citation>
    <scope>NUCLEOTIDE SEQUENCE [LARGE SCALE GENOMIC DNA]</scope>
    <source>
        <strain evidence="2">NO-MEL_2022_Ind0_liver</strain>
    </source>
</reference>
<dbReference type="GO" id="GO:0005576">
    <property type="term" value="C:extracellular region"/>
    <property type="evidence" value="ECO:0007669"/>
    <property type="project" value="InterPro"/>
</dbReference>
<evidence type="ECO:0000313" key="2">
    <source>
        <dbReference type="EMBL" id="KAK9520430.1"/>
    </source>
</evidence>
<feature type="domain" description="Alpha-macroglobulin receptor-binding" evidence="1">
    <location>
        <begin position="6"/>
        <end position="74"/>
    </location>
</feature>
<protein>
    <recommendedName>
        <fullName evidence="1">Alpha-macroglobulin receptor-binding domain-containing protein</fullName>
    </recommendedName>
</protein>
<comment type="caution">
    <text evidence="2">The sequence shown here is derived from an EMBL/GenBank/DDBJ whole genome shotgun (WGS) entry which is preliminary data.</text>
</comment>
<name>A0AAW1EDA3_ZOAVI</name>
<evidence type="ECO:0000313" key="3">
    <source>
        <dbReference type="Proteomes" id="UP001488805"/>
    </source>
</evidence>
<dbReference type="SMART" id="SM01361">
    <property type="entry name" value="A2M_recep"/>
    <property type="match status" value="1"/>
</dbReference>
<dbReference type="InterPro" id="IPR036595">
    <property type="entry name" value="A-macroglobulin_rcpt-bd_sf"/>
</dbReference>
<keyword evidence="3" id="KW-1185">Reference proteome</keyword>